<dbReference type="Proteomes" id="UP000789375">
    <property type="component" value="Unassembled WGS sequence"/>
</dbReference>
<dbReference type="CDD" id="cd23659">
    <property type="entry name" value="USP_At3g01520-like"/>
    <property type="match status" value="1"/>
</dbReference>
<dbReference type="Pfam" id="PF00582">
    <property type="entry name" value="Usp"/>
    <property type="match status" value="1"/>
</dbReference>
<keyword evidence="3" id="KW-1185">Reference proteome</keyword>
<dbReference type="PANTHER" id="PTHR31964:SF113">
    <property type="entry name" value="USPA DOMAIN-CONTAINING PROTEIN"/>
    <property type="match status" value="1"/>
</dbReference>
<reference evidence="2" key="1">
    <citation type="submission" date="2021-06" db="EMBL/GenBank/DDBJ databases">
        <authorList>
            <person name="Kallberg Y."/>
            <person name="Tangrot J."/>
            <person name="Rosling A."/>
        </authorList>
    </citation>
    <scope>NUCLEOTIDE SEQUENCE</scope>
    <source>
        <strain evidence="2">87-6 pot B 2015</strain>
    </source>
</reference>
<dbReference type="PRINTS" id="PR01438">
    <property type="entry name" value="UNVRSLSTRESS"/>
</dbReference>
<protein>
    <submittedName>
        <fullName evidence="2">1674_t:CDS:1</fullName>
    </submittedName>
</protein>
<dbReference type="PANTHER" id="PTHR31964">
    <property type="entry name" value="ADENINE NUCLEOTIDE ALPHA HYDROLASES-LIKE SUPERFAMILY PROTEIN"/>
    <property type="match status" value="1"/>
</dbReference>
<dbReference type="InterPro" id="IPR006016">
    <property type="entry name" value="UspA"/>
</dbReference>
<dbReference type="InterPro" id="IPR014729">
    <property type="entry name" value="Rossmann-like_a/b/a_fold"/>
</dbReference>
<dbReference type="AlphaFoldDB" id="A0A9N9AXI5"/>
<organism evidence="2 3">
    <name type="scientific">Funneliformis mosseae</name>
    <name type="common">Endomycorrhizal fungus</name>
    <name type="synonym">Glomus mosseae</name>
    <dbReference type="NCBI Taxonomy" id="27381"/>
    <lineage>
        <taxon>Eukaryota</taxon>
        <taxon>Fungi</taxon>
        <taxon>Fungi incertae sedis</taxon>
        <taxon>Mucoromycota</taxon>
        <taxon>Glomeromycotina</taxon>
        <taxon>Glomeromycetes</taxon>
        <taxon>Glomerales</taxon>
        <taxon>Glomeraceae</taxon>
        <taxon>Funneliformis</taxon>
    </lineage>
</organism>
<dbReference type="SUPFAM" id="SSF52402">
    <property type="entry name" value="Adenine nucleotide alpha hydrolases-like"/>
    <property type="match status" value="1"/>
</dbReference>
<evidence type="ECO:0000259" key="1">
    <source>
        <dbReference type="Pfam" id="PF00582"/>
    </source>
</evidence>
<accession>A0A9N9AXI5</accession>
<feature type="domain" description="UspA" evidence="1">
    <location>
        <begin position="3"/>
        <end position="164"/>
    </location>
</feature>
<comment type="caution">
    <text evidence="2">The sequence shown here is derived from an EMBL/GenBank/DDBJ whole genome shotgun (WGS) entry which is preliminary data.</text>
</comment>
<dbReference type="InterPro" id="IPR006015">
    <property type="entry name" value="Universal_stress_UspA"/>
</dbReference>
<evidence type="ECO:0000313" key="2">
    <source>
        <dbReference type="EMBL" id="CAG8546249.1"/>
    </source>
</evidence>
<proteinExistence type="predicted"/>
<name>A0A9N9AXI5_FUNMO</name>
<gene>
    <name evidence="2" type="ORF">FMOSSE_LOCUS6232</name>
</gene>
<evidence type="ECO:0000313" key="3">
    <source>
        <dbReference type="Proteomes" id="UP000789375"/>
    </source>
</evidence>
<dbReference type="Gene3D" id="3.40.50.620">
    <property type="entry name" value="HUPs"/>
    <property type="match status" value="1"/>
</dbReference>
<dbReference type="EMBL" id="CAJVPP010001286">
    <property type="protein sequence ID" value="CAG8546249.1"/>
    <property type="molecule type" value="Genomic_DNA"/>
</dbReference>
<sequence>MKKKYLITLDGSDHSEYSLLWALENLVDPQNDILLLLSVGVLPAGTPCEYSAVTRNILYGSDVTKERQKAEEYAREVVNNGKKLITNFFATQERGQNEIPSLNVECFVNSSSDPARYIVDFSKKQKVDVIVMGHRGTSLRNVNKIGMVSQHCLHSAGCTVVITKKK</sequence>